<dbReference type="eggNOG" id="KOG2295">
    <property type="taxonomic scope" value="Eukaryota"/>
</dbReference>
<dbReference type="Pfam" id="PF12066">
    <property type="entry name" value="SERRATE_Ars2_N"/>
    <property type="match status" value="1"/>
</dbReference>
<dbReference type="Proteomes" id="UP000019763">
    <property type="component" value="Unassembled WGS sequence"/>
</dbReference>
<dbReference type="InterPro" id="IPR007042">
    <property type="entry name" value="SERRATE/Ars2_C"/>
</dbReference>
<keyword evidence="4" id="KW-0862">Zinc</keyword>
<organism evidence="7 8">
    <name type="scientific">Gregarina niphandrodes</name>
    <name type="common">Septate eugregarine</name>
    <dbReference type="NCBI Taxonomy" id="110365"/>
    <lineage>
        <taxon>Eukaryota</taxon>
        <taxon>Sar</taxon>
        <taxon>Alveolata</taxon>
        <taxon>Apicomplexa</taxon>
        <taxon>Conoidasida</taxon>
        <taxon>Gregarinasina</taxon>
        <taxon>Eugregarinorida</taxon>
        <taxon>Gregarinidae</taxon>
        <taxon>Gregarina</taxon>
    </lineage>
</organism>
<dbReference type="InterPro" id="IPR013087">
    <property type="entry name" value="Znf_C2H2_type"/>
</dbReference>
<dbReference type="PROSITE" id="PS50157">
    <property type="entry name" value="ZINC_FINGER_C2H2_2"/>
    <property type="match status" value="1"/>
</dbReference>
<evidence type="ECO:0000256" key="3">
    <source>
        <dbReference type="ARBA" id="ARBA00023242"/>
    </source>
</evidence>
<evidence type="ECO:0000256" key="5">
    <source>
        <dbReference type="SAM" id="MobiDB-lite"/>
    </source>
</evidence>
<dbReference type="VEuPathDB" id="CryptoDB:GNI_113660"/>
<dbReference type="GO" id="GO:0016604">
    <property type="term" value="C:nuclear body"/>
    <property type="evidence" value="ECO:0007669"/>
    <property type="project" value="TreeGrafter"/>
</dbReference>
<evidence type="ECO:0000259" key="6">
    <source>
        <dbReference type="PROSITE" id="PS50157"/>
    </source>
</evidence>
<protein>
    <submittedName>
        <fullName evidence="7">Arsenite-resistance protein 2</fullName>
    </submittedName>
</protein>
<keyword evidence="3" id="KW-0539">Nucleus</keyword>
<reference evidence="7" key="1">
    <citation type="submission" date="2013-12" db="EMBL/GenBank/DDBJ databases">
        <authorList>
            <person name="Omoto C.K."/>
            <person name="Sibley D."/>
            <person name="Venepally P."/>
            <person name="Hadjithomas M."/>
            <person name="Karamycheva S."/>
            <person name="Brunk B."/>
            <person name="Roos D."/>
            <person name="Caler E."/>
            <person name="Lorenzi H."/>
        </authorList>
    </citation>
    <scope>NUCLEOTIDE SEQUENCE</scope>
</reference>
<dbReference type="AlphaFoldDB" id="A0A023B3I2"/>
<comment type="subcellular location">
    <subcellularLocation>
        <location evidence="1">Nucleus</location>
    </subcellularLocation>
</comment>
<dbReference type="PANTHER" id="PTHR13165:SF0">
    <property type="entry name" value="SERRATE RNA EFFECTOR MOLECULE HOMOLOG"/>
    <property type="match status" value="1"/>
</dbReference>
<dbReference type="GeneID" id="22914009"/>
<name>A0A023B3I2_GRENI</name>
<dbReference type="InterPro" id="IPR039727">
    <property type="entry name" value="SE/Ars2"/>
</dbReference>
<keyword evidence="4" id="KW-0479">Metal-binding</keyword>
<comment type="similarity">
    <text evidence="2">Belongs to the ARS2 family.</text>
</comment>
<evidence type="ECO:0000313" key="7">
    <source>
        <dbReference type="EMBL" id="EZG55389.1"/>
    </source>
</evidence>
<evidence type="ECO:0000256" key="2">
    <source>
        <dbReference type="ARBA" id="ARBA00005407"/>
    </source>
</evidence>
<keyword evidence="4" id="KW-0863">Zinc-finger</keyword>
<evidence type="ECO:0000256" key="4">
    <source>
        <dbReference type="PROSITE-ProRule" id="PRU00042"/>
    </source>
</evidence>
<feature type="compositionally biased region" description="Acidic residues" evidence="5">
    <location>
        <begin position="356"/>
        <end position="368"/>
    </location>
</feature>
<proteinExistence type="inferred from homology"/>
<dbReference type="PANTHER" id="PTHR13165">
    <property type="entry name" value="ARSENITE-RESISTANCE PROTEIN 2"/>
    <property type="match status" value="1"/>
</dbReference>
<gene>
    <name evidence="7" type="ORF">GNI_113660</name>
</gene>
<dbReference type="InterPro" id="IPR021933">
    <property type="entry name" value="SERRATE/Ars2_N"/>
</dbReference>
<comment type="caution">
    <text evidence="7">The sequence shown here is derived from an EMBL/GenBank/DDBJ whole genome shotgun (WGS) entry which is preliminary data.</text>
</comment>
<keyword evidence="8" id="KW-1185">Reference proteome</keyword>
<dbReference type="EMBL" id="AFNH02000849">
    <property type="protein sequence ID" value="EZG55389.1"/>
    <property type="molecule type" value="Genomic_DNA"/>
</dbReference>
<dbReference type="RefSeq" id="XP_011131589.1">
    <property type="nucleotide sequence ID" value="XM_011133287.1"/>
</dbReference>
<feature type="region of interest" description="Disordered" evidence="5">
    <location>
        <begin position="347"/>
        <end position="375"/>
    </location>
</feature>
<dbReference type="GO" id="GO:0008270">
    <property type="term" value="F:zinc ion binding"/>
    <property type="evidence" value="ECO:0007669"/>
    <property type="project" value="UniProtKB-KW"/>
</dbReference>
<evidence type="ECO:0000256" key="1">
    <source>
        <dbReference type="ARBA" id="ARBA00004123"/>
    </source>
</evidence>
<dbReference type="GO" id="GO:0031053">
    <property type="term" value="P:primary miRNA processing"/>
    <property type="evidence" value="ECO:0007669"/>
    <property type="project" value="TreeGrafter"/>
</dbReference>
<dbReference type="Pfam" id="PF04959">
    <property type="entry name" value="ARS2"/>
    <property type="match status" value="1"/>
</dbReference>
<feature type="domain" description="C2H2-type" evidence="6">
    <location>
        <begin position="506"/>
        <end position="534"/>
    </location>
</feature>
<sequence>MSERRRSYSIEAKVVAPIFERFHSFKDFMQYQADTLEPGAAVGLYDQYKYDFKIFSARKMFAQSQDRGFVRDRYSPEHLRLLCFRKVTYARSAAQSFLNLLLQEHALDDVSLTCAIPTDHLQKEPQSGRIIGSLDPAQIRSKKTGVTEITMKAEEDAAAPASAVSANVERFFTCASAANRTLVLKKLPPDVTLQMLEELCAGTPGFLGATLIPSCLTDEHRGPLLLQASKDTQDCTDVEQAAIQHSLSECYVRAKGGALFPLLTGWLEFDSEESCAAAELSLDQKPIGDMSTAKPLKLRADRPRRINIASVAPTERLARELDLARNLISKLDADFAVYSEDPIDGSMSAELKEDEKADEDDKADEDEEKREHTAQRPTAVNLFLKSIESIPESRALDICMLYLRYVHLADLYCGRICWTPRELLETCGPGTFRLEFNAESEVELIENEGYLTTVEDSVLFDKRIDELQHLPFGDIKTEVTADHPLFQSHWLEFAEENTLRVDDEKYRCGICKKLFKGPDYVHKHLKNKHQDEINSLIKNVYFTPLS</sequence>
<accession>A0A023B3I2</accession>
<dbReference type="OrthoDB" id="342064at2759"/>
<evidence type="ECO:0000313" key="8">
    <source>
        <dbReference type="Proteomes" id="UP000019763"/>
    </source>
</evidence>
<dbReference type="PROSITE" id="PS00028">
    <property type="entry name" value="ZINC_FINGER_C2H2_1"/>
    <property type="match status" value="1"/>
</dbReference>